<sequence length="187" mass="20117">MSPVSVVEGAGQSCPQASVGDPRPLDSSCFPPSCPCAMFLIPTLGPVAAQEAPQQISSGFSRGPDIKGAKGRGGKRQRSRDVGQQTLAPDVRGLGGGGAKAEQEMRRMEGSENSRATETESLLSIKATSHRSPSSNNEEGKLDDYENDEVERVVHYPEGWQLDLCLPHSTYCAWKKILTGQYVIDVR</sequence>
<name>A0A9N7VEL4_PLEPL</name>
<reference evidence="2" key="1">
    <citation type="submission" date="2020-03" db="EMBL/GenBank/DDBJ databases">
        <authorList>
            <person name="Weist P."/>
        </authorList>
    </citation>
    <scope>NUCLEOTIDE SEQUENCE</scope>
</reference>
<feature type="region of interest" description="Disordered" evidence="1">
    <location>
        <begin position="1"/>
        <end position="25"/>
    </location>
</feature>
<feature type="compositionally biased region" description="Basic and acidic residues" evidence="1">
    <location>
        <begin position="101"/>
        <end position="118"/>
    </location>
</feature>
<proteinExistence type="predicted"/>
<organism evidence="2 3">
    <name type="scientific">Pleuronectes platessa</name>
    <name type="common">European plaice</name>
    <dbReference type="NCBI Taxonomy" id="8262"/>
    <lineage>
        <taxon>Eukaryota</taxon>
        <taxon>Metazoa</taxon>
        <taxon>Chordata</taxon>
        <taxon>Craniata</taxon>
        <taxon>Vertebrata</taxon>
        <taxon>Euteleostomi</taxon>
        <taxon>Actinopterygii</taxon>
        <taxon>Neopterygii</taxon>
        <taxon>Teleostei</taxon>
        <taxon>Neoteleostei</taxon>
        <taxon>Acanthomorphata</taxon>
        <taxon>Carangaria</taxon>
        <taxon>Pleuronectiformes</taxon>
        <taxon>Pleuronectoidei</taxon>
        <taxon>Pleuronectidae</taxon>
        <taxon>Pleuronectes</taxon>
    </lineage>
</organism>
<feature type="region of interest" description="Disordered" evidence="1">
    <location>
        <begin position="50"/>
        <end position="143"/>
    </location>
</feature>
<dbReference type="AlphaFoldDB" id="A0A9N7VEL4"/>
<evidence type="ECO:0000313" key="3">
    <source>
        <dbReference type="Proteomes" id="UP001153269"/>
    </source>
</evidence>
<accession>A0A9N7VEL4</accession>
<keyword evidence="3" id="KW-1185">Reference proteome</keyword>
<evidence type="ECO:0000313" key="2">
    <source>
        <dbReference type="EMBL" id="CAB1450921.1"/>
    </source>
</evidence>
<feature type="compositionally biased region" description="Basic residues" evidence="1">
    <location>
        <begin position="69"/>
        <end position="78"/>
    </location>
</feature>
<protein>
    <submittedName>
        <fullName evidence="2">Uncharacterized protein</fullName>
    </submittedName>
</protein>
<dbReference type="Proteomes" id="UP001153269">
    <property type="component" value="Unassembled WGS sequence"/>
</dbReference>
<comment type="caution">
    <text evidence="2">The sequence shown here is derived from an EMBL/GenBank/DDBJ whole genome shotgun (WGS) entry which is preliminary data.</text>
</comment>
<dbReference type="EMBL" id="CADEAL010004070">
    <property type="protein sequence ID" value="CAB1450921.1"/>
    <property type="molecule type" value="Genomic_DNA"/>
</dbReference>
<gene>
    <name evidence="2" type="ORF">PLEPLA_LOCUS38613</name>
</gene>
<evidence type="ECO:0000256" key="1">
    <source>
        <dbReference type="SAM" id="MobiDB-lite"/>
    </source>
</evidence>
<feature type="compositionally biased region" description="Polar residues" evidence="1">
    <location>
        <begin position="119"/>
        <end position="137"/>
    </location>
</feature>